<dbReference type="Gene3D" id="1.20.120.1630">
    <property type="match status" value="1"/>
</dbReference>
<evidence type="ECO:0000256" key="2">
    <source>
        <dbReference type="ARBA" id="ARBA00022692"/>
    </source>
</evidence>
<comment type="subcellular location">
    <subcellularLocation>
        <location evidence="5">Endoplasmic reticulum membrane</location>
        <topology evidence="5">Multi-pass membrane protein</topology>
    </subcellularLocation>
    <subcellularLocation>
        <location evidence="1">Membrane</location>
        <topology evidence="1">Multi-pass membrane protein</topology>
    </subcellularLocation>
</comment>
<organism evidence="6 7">
    <name type="scientific">Lithocarpus litseifolius</name>
    <dbReference type="NCBI Taxonomy" id="425828"/>
    <lineage>
        <taxon>Eukaryota</taxon>
        <taxon>Viridiplantae</taxon>
        <taxon>Streptophyta</taxon>
        <taxon>Embryophyta</taxon>
        <taxon>Tracheophyta</taxon>
        <taxon>Spermatophyta</taxon>
        <taxon>Magnoliopsida</taxon>
        <taxon>eudicotyledons</taxon>
        <taxon>Gunneridae</taxon>
        <taxon>Pentapetalae</taxon>
        <taxon>rosids</taxon>
        <taxon>fabids</taxon>
        <taxon>Fagales</taxon>
        <taxon>Fagaceae</taxon>
        <taxon>Lithocarpus</taxon>
    </lineage>
</organism>
<keyword evidence="2" id="KW-0812">Transmembrane</keyword>
<keyword evidence="7" id="KW-1185">Reference proteome</keyword>
<keyword evidence="5" id="KW-0489">Methyltransferase</keyword>
<dbReference type="InterPro" id="IPR007269">
    <property type="entry name" value="ICMT_MeTrfase"/>
</dbReference>
<name>A0AAW2C6F7_9ROSI</name>
<evidence type="ECO:0000313" key="7">
    <source>
        <dbReference type="Proteomes" id="UP001459277"/>
    </source>
</evidence>
<dbReference type="PANTHER" id="PTHR12714">
    <property type="entry name" value="PROTEIN-S ISOPRENYLCYSTEINE O-METHYLTRANSFERASE"/>
    <property type="match status" value="1"/>
</dbReference>
<dbReference type="GO" id="GO:0005789">
    <property type="term" value="C:endoplasmic reticulum membrane"/>
    <property type="evidence" value="ECO:0007669"/>
    <property type="project" value="UniProtKB-SubCell"/>
</dbReference>
<evidence type="ECO:0000256" key="3">
    <source>
        <dbReference type="ARBA" id="ARBA00022989"/>
    </source>
</evidence>
<evidence type="ECO:0000256" key="5">
    <source>
        <dbReference type="RuleBase" id="RU362022"/>
    </source>
</evidence>
<dbReference type="GO" id="GO:0004671">
    <property type="term" value="F:protein C-terminal S-isoprenylcysteine carboxyl O-methyltransferase activity"/>
    <property type="evidence" value="ECO:0007669"/>
    <property type="project" value="UniProtKB-EC"/>
</dbReference>
<protein>
    <recommendedName>
        <fullName evidence="5">Protein-S-isoprenylcysteine O-methyltransferase</fullName>
        <ecNumber evidence="5">2.1.1.100</ecNumber>
    </recommendedName>
</protein>
<comment type="cofactor">
    <cofactor evidence="5">
        <name>Zn(2+)</name>
        <dbReference type="ChEBI" id="CHEBI:29105"/>
    </cofactor>
    <text evidence="5">Divalent metal cations. Probably Zn(2+).</text>
</comment>
<evidence type="ECO:0000313" key="6">
    <source>
        <dbReference type="EMBL" id="KAK9992972.1"/>
    </source>
</evidence>
<gene>
    <name evidence="6" type="ORF">SO802_022675</name>
</gene>
<evidence type="ECO:0000256" key="4">
    <source>
        <dbReference type="ARBA" id="ARBA00023136"/>
    </source>
</evidence>
<sequence>MAMLFSLLEYFIEIFLFPGLKEHWWVSNLGLAVVIVDEIIRKTSIITAGQAFTHLIKINHEEHHKLITHGIYKFV</sequence>
<evidence type="ECO:0000256" key="1">
    <source>
        <dbReference type="ARBA" id="ARBA00004141"/>
    </source>
</evidence>
<dbReference type="PANTHER" id="PTHR12714:SF9">
    <property type="entry name" value="PROTEIN-S-ISOPRENYLCYSTEINE O-METHYLTRANSFERASE"/>
    <property type="match status" value="1"/>
</dbReference>
<dbReference type="AlphaFoldDB" id="A0AAW2C6F7"/>
<keyword evidence="5" id="KW-0949">S-adenosyl-L-methionine</keyword>
<dbReference type="Proteomes" id="UP001459277">
    <property type="component" value="Unassembled WGS sequence"/>
</dbReference>
<comment type="similarity">
    <text evidence="5">Belongs to the class VI-like SAM-binding methyltransferase superfamily. Isoprenylcysteine carboxyl methyltransferase family.</text>
</comment>
<dbReference type="GO" id="GO:0032259">
    <property type="term" value="P:methylation"/>
    <property type="evidence" value="ECO:0007669"/>
    <property type="project" value="UniProtKB-KW"/>
</dbReference>
<reference evidence="6 7" key="1">
    <citation type="submission" date="2024-01" db="EMBL/GenBank/DDBJ databases">
        <title>A telomere-to-telomere, gap-free genome of sweet tea (Lithocarpus litseifolius).</title>
        <authorList>
            <person name="Zhou J."/>
        </authorList>
    </citation>
    <scope>NUCLEOTIDE SEQUENCE [LARGE SCALE GENOMIC DNA]</scope>
    <source>
        <strain evidence="6">Zhou-2022a</strain>
        <tissue evidence="6">Leaf</tissue>
    </source>
</reference>
<keyword evidence="5" id="KW-0808">Transferase</keyword>
<dbReference type="EC" id="2.1.1.100" evidence="5"/>
<dbReference type="EMBL" id="JAZDWU010000008">
    <property type="protein sequence ID" value="KAK9992972.1"/>
    <property type="molecule type" value="Genomic_DNA"/>
</dbReference>
<keyword evidence="4" id="KW-0472">Membrane</keyword>
<comment type="catalytic activity">
    <reaction evidence="5">
        <text>[protein]-C-terminal S-[(2E,6E)-farnesyl]-L-cysteine + S-adenosyl-L-methionine = [protein]-C-terminal S-[(2E,6E)-farnesyl]-L-cysteine methyl ester + S-adenosyl-L-homocysteine</text>
        <dbReference type="Rhea" id="RHEA:21672"/>
        <dbReference type="Rhea" id="RHEA-COMP:12125"/>
        <dbReference type="Rhea" id="RHEA-COMP:12126"/>
        <dbReference type="ChEBI" id="CHEBI:57856"/>
        <dbReference type="ChEBI" id="CHEBI:59789"/>
        <dbReference type="ChEBI" id="CHEBI:90510"/>
        <dbReference type="ChEBI" id="CHEBI:90511"/>
        <dbReference type="EC" id="2.1.1.100"/>
    </reaction>
</comment>
<comment type="caution">
    <text evidence="6">The sequence shown here is derived from an EMBL/GenBank/DDBJ whole genome shotgun (WGS) entry which is preliminary data.</text>
</comment>
<keyword evidence="5" id="KW-0256">Endoplasmic reticulum</keyword>
<keyword evidence="3" id="KW-1133">Transmembrane helix</keyword>
<dbReference type="Pfam" id="PF04140">
    <property type="entry name" value="ICMT"/>
    <property type="match status" value="1"/>
</dbReference>
<proteinExistence type="inferred from homology"/>
<accession>A0AAW2C6F7</accession>